<feature type="compositionally biased region" description="Basic and acidic residues" evidence="1">
    <location>
        <begin position="27"/>
        <end position="45"/>
    </location>
</feature>
<organism evidence="3 4">
    <name type="scientific">Rachicladosporium monterosium</name>
    <dbReference type="NCBI Taxonomy" id="1507873"/>
    <lineage>
        <taxon>Eukaryota</taxon>
        <taxon>Fungi</taxon>
        <taxon>Dikarya</taxon>
        <taxon>Ascomycota</taxon>
        <taxon>Pezizomycotina</taxon>
        <taxon>Dothideomycetes</taxon>
        <taxon>Dothideomycetidae</taxon>
        <taxon>Cladosporiales</taxon>
        <taxon>Cladosporiaceae</taxon>
        <taxon>Rachicladosporium</taxon>
    </lineage>
</organism>
<dbReference type="InterPro" id="IPR003959">
    <property type="entry name" value="ATPase_AAA_core"/>
</dbReference>
<dbReference type="InterPro" id="IPR003593">
    <property type="entry name" value="AAA+_ATPase"/>
</dbReference>
<evidence type="ECO:0000313" key="3">
    <source>
        <dbReference type="EMBL" id="KAK5147427.1"/>
    </source>
</evidence>
<feature type="compositionally biased region" description="Basic and acidic residues" evidence="1">
    <location>
        <begin position="556"/>
        <end position="574"/>
    </location>
</feature>
<dbReference type="SUPFAM" id="SSF52540">
    <property type="entry name" value="P-loop containing nucleoside triphosphate hydrolases"/>
    <property type="match status" value="1"/>
</dbReference>
<dbReference type="PANTHER" id="PTHR46411">
    <property type="entry name" value="FAMILY ATPASE, PUTATIVE-RELATED"/>
    <property type="match status" value="1"/>
</dbReference>
<dbReference type="Pfam" id="PF00004">
    <property type="entry name" value="AAA"/>
    <property type="match status" value="1"/>
</dbReference>
<feature type="compositionally biased region" description="Acidic residues" evidence="1">
    <location>
        <begin position="93"/>
        <end position="113"/>
    </location>
</feature>
<protein>
    <recommendedName>
        <fullName evidence="2">AAA+ ATPase domain-containing protein</fullName>
    </recommendedName>
</protein>
<sequence>MAAPSTENLIPVVDNPLQSISSPVPEKTPDHPLETTAHADADAKAELVAVKKGHVGPDVSKTSRAPRKASHKSRKPLMKKKKKVRAYSSSSDSSDDDSDSDSDTESESSDEEEAMKNQRKSKKAIKEKKRRRSVSSESEADDSEEEEKFKEKSKKRSSDKLEKRKKKPSKKADHKPKPSSETDASSSDEGAAKALKRKDKTAKKKLKDTRKASKTSKRSLQDVYKRVDEVWDKELRRDVLRPTVKGHDDDFAEHAFLVRRTFNFKHEYLQTMIDVVSLEPEEPEITSRTMFLYLEDLRTYYRTTLKDKVEVERKRKVVRQLRIQRRFCKALVQYLDEDFKDTKKRLYPLLEAGKIEFDLVWTLFKPNDVAISSSYGVWDEPMCFRVSQTTLINSSTRGKYYTVEGQYLEYDGKDTGWAKHKMEFSGEFKGPRAINTFEVYPLKYHKDPAAIKDKIVPRGKRFAVLQGMQFKFHKGIAFQKDRKGRAVRINVNSCVMIDPATFRRIRPNYLFSSIQSPIDSRKEEDEDAEQKPEDSEQDSSCSEKQSSSSDSEGGDDSTHSPERGQRMEPIREPQGRTFSDDNLLLASPVVLGFSFADKLWLEFSVSGIQDIEYNEGAFESLMLPEKQKDIVQALVESHKFNAAKGIDDVIRGKGKGLVSVLHGPPGCGKTLTAESISELLKCPLYAVSAGELGTDPAKLEVKLNEILDVAHSWGAVLLLDEADVHDIQRNALVSIFLRMLEYFQGILFLTTNRVDTFDEAFQSRIHLPLRYSELTPKAKKAVWKLFLEAVRKTDSTAAVAEFTEHDLEALSRRQLNGRQIKNAVRTAQALALREGTKLGLEHVKKVLDVNEEFSRDLKGGTGYTDAMRSYT</sequence>
<name>A0ABR0LE11_9PEZI</name>
<feature type="compositionally biased region" description="Basic residues" evidence="1">
    <location>
        <begin position="194"/>
        <end position="217"/>
    </location>
</feature>
<feature type="region of interest" description="Disordered" evidence="1">
    <location>
        <begin position="516"/>
        <end position="577"/>
    </location>
</feature>
<gene>
    <name evidence="3" type="ORF">LTR32_001128</name>
</gene>
<dbReference type="SMART" id="SM00382">
    <property type="entry name" value="AAA"/>
    <property type="match status" value="1"/>
</dbReference>
<proteinExistence type="predicted"/>
<accession>A0ABR0LE11</accession>
<feature type="region of interest" description="Disordered" evidence="1">
    <location>
        <begin position="1"/>
        <end position="219"/>
    </location>
</feature>
<comment type="caution">
    <text evidence="3">The sequence shown here is derived from an EMBL/GenBank/DDBJ whole genome shotgun (WGS) entry which is preliminary data.</text>
</comment>
<reference evidence="3 4" key="1">
    <citation type="submission" date="2023-08" db="EMBL/GenBank/DDBJ databases">
        <title>Black Yeasts Isolated from many extreme environments.</title>
        <authorList>
            <person name="Coleine C."/>
            <person name="Stajich J.E."/>
            <person name="Selbmann L."/>
        </authorList>
    </citation>
    <scope>NUCLEOTIDE SEQUENCE [LARGE SCALE GENOMIC DNA]</scope>
    <source>
        <strain evidence="3 4">CCFEE 5386</strain>
    </source>
</reference>
<dbReference type="InterPro" id="IPR054289">
    <property type="entry name" value="DUF7025"/>
</dbReference>
<dbReference type="PANTHER" id="PTHR46411:SF1">
    <property type="entry name" value="FAMILY ATPASE, PUTATIVE (AFU_ORTHOLOGUE AFUA_7G05752)-RELATED"/>
    <property type="match status" value="1"/>
</dbReference>
<keyword evidence="4" id="KW-1185">Reference proteome</keyword>
<evidence type="ECO:0000256" key="1">
    <source>
        <dbReference type="SAM" id="MobiDB-lite"/>
    </source>
</evidence>
<dbReference type="Gene3D" id="3.40.50.300">
    <property type="entry name" value="P-loop containing nucleotide triphosphate hydrolases"/>
    <property type="match status" value="1"/>
</dbReference>
<feature type="compositionally biased region" description="Basic and acidic residues" evidence="1">
    <location>
        <begin position="519"/>
        <end position="534"/>
    </location>
</feature>
<feature type="domain" description="AAA+ ATPase" evidence="2">
    <location>
        <begin position="655"/>
        <end position="773"/>
    </location>
</feature>
<dbReference type="Pfam" id="PF22942">
    <property type="entry name" value="DUF7025"/>
    <property type="match status" value="1"/>
</dbReference>
<evidence type="ECO:0000313" key="4">
    <source>
        <dbReference type="Proteomes" id="UP001308179"/>
    </source>
</evidence>
<feature type="compositionally biased region" description="Basic residues" evidence="1">
    <location>
        <begin position="163"/>
        <end position="174"/>
    </location>
</feature>
<evidence type="ECO:0000259" key="2">
    <source>
        <dbReference type="SMART" id="SM00382"/>
    </source>
</evidence>
<feature type="compositionally biased region" description="Low complexity" evidence="1">
    <location>
        <begin position="538"/>
        <end position="551"/>
    </location>
</feature>
<dbReference type="Proteomes" id="UP001308179">
    <property type="component" value="Unassembled WGS sequence"/>
</dbReference>
<feature type="compositionally biased region" description="Basic residues" evidence="1">
    <location>
        <begin position="117"/>
        <end position="133"/>
    </location>
</feature>
<dbReference type="InterPro" id="IPR027417">
    <property type="entry name" value="P-loop_NTPase"/>
</dbReference>
<dbReference type="EMBL" id="JAVRRR010000040">
    <property type="protein sequence ID" value="KAK5147427.1"/>
    <property type="molecule type" value="Genomic_DNA"/>
</dbReference>
<feature type="compositionally biased region" description="Basic residues" evidence="1">
    <location>
        <begin position="64"/>
        <end position="85"/>
    </location>
</feature>
<dbReference type="CDD" id="cd19481">
    <property type="entry name" value="RecA-like_protease"/>
    <property type="match status" value="1"/>
</dbReference>